<gene>
    <name evidence="1" type="ORF">DDE74_16080</name>
</gene>
<sequence>MSEVTFGITRNDAAKEFSALPGCEAWGILHPGRTGKIAPGPALARVHHHITSSEQQPAFTLTTAAEPAHTLCAIAPQAGAAAQQTVYTVHDGHGRFIGQVTHERSPRGMRQAWRIEDAGRQCSVTAYKGNIRGWIAYWAFSPFWAILALLDLLNGDTHSSWWLWGKPRRAHWHTRAGDGPRKPALDFKSGRYRADTGLLDANLIYAQAALYGA</sequence>
<dbReference type="RefSeq" id="WP_127151409.1">
    <property type="nucleotide sequence ID" value="NZ_CP029042.1"/>
</dbReference>
<evidence type="ECO:0000313" key="2">
    <source>
        <dbReference type="Proteomes" id="UP000275579"/>
    </source>
</evidence>
<proteinExistence type="predicted"/>
<reference evidence="1 2" key="1">
    <citation type="submission" date="2018-04" db="EMBL/GenBank/DDBJ databases">
        <title>Complete genome sequences of Streptomyces lydicus strain WYEC and characterization of antagonistic properties of biological control agents.</title>
        <authorList>
            <person name="Mariita R.M."/>
            <person name="Sello J.K."/>
        </authorList>
    </citation>
    <scope>NUCLEOTIDE SEQUENCE [LARGE SCALE GENOMIC DNA]</scope>
    <source>
        <strain evidence="1 2">WYEC 108</strain>
    </source>
</reference>
<evidence type="ECO:0000313" key="1">
    <source>
        <dbReference type="EMBL" id="AZS72275.1"/>
    </source>
</evidence>
<organism evidence="1 2">
    <name type="scientific">Streptomyces lydicus</name>
    <dbReference type="NCBI Taxonomy" id="47763"/>
    <lineage>
        <taxon>Bacteria</taxon>
        <taxon>Bacillati</taxon>
        <taxon>Actinomycetota</taxon>
        <taxon>Actinomycetes</taxon>
        <taxon>Kitasatosporales</taxon>
        <taxon>Streptomycetaceae</taxon>
        <taxon>Streptomyces</taxon>
    </lineage>
</organism>
<dbReference type="Proteomes" id="UP000275579">
    <property type="component" value="Chromosome"/>
</dbReference>
<dbReference type="AlphaFoldDB" id="A0A3Q9K9N3"/>
<name>A0A3Q9K9N3_9ACTN</name>
<dbReference type="EMBL" id="CP029042">
    <property type="protein sequence ID" value="AZS72275.1"/>
    <property type="molecule type" value="Genomic_DNA"/>
</dbReference>
<protein>
    <submittedName>
        <fullName evidence="1">Uncharacterized protein</fullName>
    </submittedName>
</protein>
<accession>A0A3Q9K9N3</accession>